<proteinExistence type="predicted"/>
<feature type="region of interest" description="Disordered" evidence="1">
    <location>
        <begin position="68"/>
        <end position="137"/>
    </location>
</feature>
<evidence type="ECO:0000256" key="1">
    <source>
        <dbReference type="SAM" id="MobiDB-lite"/>
    </source>
</evidence>
<dbReference type="OrthoDB" id="3268830at2759"/>
<feature type="region of interest" description="Disordered" evidence="1">
    <location>
        <begin position="210"/>
        <end position="234"/>
    </location>
</feature>
<dbReference type="AlphaFoldDB" id="A0A067TBU2"/>
<accession>A0A067TBU2</accession>
<evidence type="ECO:0000313" key="2">
    <source>
        <dbReference type="EMBL" id="KDR80690.1"/>
    </source>
</evidence>
<protein>
    <submittedName>
        <fullName evidence="2">Uncharacterized protein</fullName>
    </submittedName>
</protein>
<organism evidence="2 3">
    <name type="scientific">Galerina marginata (strain CBS 339.88)</name>
    <dbReference type="NCBI Taxonomy" id="685588"/>
    <lineage>
        <taxon>Eukaryota</taxon>
        <taxon>Fungi</taxon>
        <taxon>Dikarya</taxon>
        <taxon>Basidiomycota</taxon>
        <taxon>Agaricomycotina</taxon>
        <taxon>Agaricomycetes</taxon>
        <taxon>Agaricomycetidae</taxon>
        <taxon>Agaricales</taxon>
        <taxon>Agaricineae</taxon>
        <taxon>Strophariaceae</taxon>
        <taxon>Galerina</taxon>
    </lineage>
</organism>
<gene>
    <name evidence="2" type="ORF">GALMADRAFT_135815</name>
</gene>
<dbReference type="HOGENOM" id="CLU_094673_1_0_1"/>
<keyword evidence="3" id="KW-1185">Reference proteome</keyword>
<evidence type="ECO:0000313" key="3">
    <source>
        <dbReference type="Proteomes" id="UP000027222"/>
    </source>
</evidence>
<sequence>MDLMKTPAERAREKTLLNDPLALVLNPSLVECKQCHKKIKLSSKSAFDTFHWRNHRARCLRTIKKKKTKGILPPLTRRPIPTPLKAATTPRPPHPEPRKSKTPPLIDISDSEEERRSEQSPEAQSPPSTLPWSPFAIQTPPDIRHSDAFLDDYILRSHPECFQRATPLSDHWQSWSWSQLKEPHFPPSAYNQDDDLEYDEDDDHISHYSSLTSQDERAQEAAHALSMLSRSRPR</sequence>
<dbReference type="Proteomes" id="UP000027222">
    <property type="component" value="Unassembled WGS sequence"/>
</dbReference>
<reference evidence="3" key="1">
    <citation type="journal article" date="2014" name="Proc. Natl. Acad. Sci. U.S.A.">
        <title>Extensive sampling of basidiomycete genomes demonstrates inadequacy of the white-rot/brown-rot paradigm for wood decay fungi.</title>
        <authorList>
            <person name="Riley R."/>
            <person name="Salamov A.A."/>
            <person name="Brown D.W."/>
            <person name="Nagy L.G."/>
            <person name="Floudas D."/>
            <person name="Held B.W."/>
            <person name="Levasseur A."/>
            <person name="Lombard V."/>
            <person name="Morin E."/>
            <person name="Otillar R."/>
            <person name="Lindquist E.A."/>
            <person name="Sun H."/>
            <person name="LaButti K.M."/>
            <person name="Schmutz J."/>
            <person name="Jabbour D."/>
            <person name="Luo H."/>
            <person name="Baker S.E."/>
            <person name="Pisabarro A.G."/>
            <person name="Walton J.D."/>
            <person name="Blanchette R.A."/>
            <person name="Henrissat B."/>
            <person name="Martin F."/>
            <person name="Cullen D."/>
            <person name="Hibbett D.S."/>
            <person name="Grigoriev I.V."/>
        </authorList>
    </citation>
    <scope>NUCLEOTIDE SEQUENCE [LARGE SCALE GENOMIC DNA]</scope>
    <source>
        <strain evidence="3">CBS 339.88</strain>
    </source>
</reference>
<dbReference type="EMBL" id="KL142371">
    <property type="protein sequence ID" value="KDR80690.1"/>
    <property type="molecule type" value="Genomic_DNA"/>
</dbReference>
<name>A0A067TBU2_GALM3</name>